<organism evidence="1">
    <name type="scientific">freshwater metagenome</name>
    <dbReference type="NCBI Taxonomy" id="449393"/>
    <lineage>
        <taxon>unclassified sequences</taxon>
        <taxon>metagenomes</taxon>
        <taxon>ecological metagenomes</taxon>
    </lineage>
</organism>
<sequence>MDNTQGLLATSALQASIVADLSARAFAATSPEIQELLLRSKNEQTFSGLLSHELHKYPTLQLGDPREPRSGTVLLEFKGKDYTNRSEEGDTKSRNFHDLSIVNNLGEIEVVIENKFWYHFDGSKGKRNPKPEKGIRSQLSDDIYKMRRTLSERTGARRGFILINVVTPSFPQALPKSYLYQHEVLWNRTSGEHALYRQTGLDGILNIMKEFASDFVNPNPEIVEVKSGDGFVDFICAEIKIEKGA</sequence>
<proteinExistence type="predicted"/>
<dbReference type="AlphaFoldDB" id="A0A6J6G3W2"/>
<dbReference type="EMBL" id="CAEZUB010000097">
    <property type="protein sequence ID" value="CAB4593943.1"/>
    <property type="molecule type" value="Genomic_DNA"/>
</dbReference>
<accession>A0A6J6G3W2</accession>
<name>A0A6J6G3W2_9ZZZZ</name>
<evidence type="ECO:0000313" key="1">
    <source>
        <dbReference type="EMBL" id="CAB4593943.1"/>
    </source>
</evidence>
<reference evidence="1" key="1">
    <citation type="submission" date="2020-05" db="EMBL/GenBank/DDBJ databases">
        <authorList>
            <person name="Chiriac C."/>
            <person name="Salcher M."/>
            <person name="Ghai R."/>
            <person name="Kavagutti S V."/>
        </authorList>
    </citation>
    <scope>NUCLEOTIDE SEQUENCE</scope>
</reference>
<gene>
    <name evidence="1" type="ORF">UFOPK1775_00777</name>
</gene>
<protein>
    <submittedName>
        <fullName evidence="1">Unannotated protein</fullName>
    </submittedName>
</protein>